<proteinExistence type="predicted"/>
<organism evidence="1 2">
    <name type="scientific">Ancylostoma duodenale</name>
    <dbReference type="NCBI Taxonomy" id="51022"/>
    <lineage>
        <taxon>Eukaryota</taxon>
        <taxon>Metazoa</taxon>
        <taxon>Ecdysozoa</taxon>
        <taxon>Nematoda</taxon>
        <taxon>Chromadorea</taxon>
        <taxon>Rhabditida</taxon>
        <taxon>Rhabditina</taxon>
        <taxon>Rhabditomorpha</taxon>
        <taxon>Strongyloidea</taxon>
        <taxon>Ancylostomatidae</taxon>
        <taxon>Ancylostomatinae</taxon>
        <taxon>Ancylostoma</taxon>
    </lineage>
</organism>
<gene>
    <name evidence="1" type="ORF">ANCDUO_10057</name>
</gene>
<dbReference type="EMBL" id="KN731684">
    <property type="protein sequence ID" value="KIH59699.1"/>
    <property type="molecule type" value="Genomic_DNA"/>
</dbReference>
<sequence>MTSSSGRVSAHALFRCENIRPTCPSEDLTSNAAAQVGPESRSANFRVHPGMRSPNFWLLLILVLDLNLIVEARKPTKGYDTSFVYLSARNVDTGEEVKVCANYLQFRLKRIAPDAKSASPVGLSFWRHRFNETRLCPEPSGSEKLLRYNGTAVPLLYRIEDDGTKCTRRFTEGSSAFKNATQYQRCYTWRPRPSPLTNFNT</sequence>
<dbReference type="Proteomes" id="UP000054047">
    <property type="component" value="Unassembled WGS sequence"/>
</dbReference>
<name>A0A0C2GL70_9BILA</name>
<protein>
    <submittedName>
        <fullName evidence="1">Uncharacterized protein</fullName>
    </submittedName>
</protein>
<dbReference type="AlphaFoldDB" id="A0A0C2GL70"/>
<evidence type="ECO:0000313" key="1">
    <source>
        <dbReference type="EMBL" id="KIH59699.1"/>
    </source>
</evidence>
<accession>A0A0C2GL70</accession>
<reference evidence="1 2" key="1">
    <citation type="submission" date="2013-12" db="EMBL/GenBank/DDBJ databases">
        <title>Draft genome of the parsitic nematode Ancylostoma duodenale.</title>
        <authorList>
            <person name="Mitreva M."/>
        </authorList>
    </citation>
    <scope>NUCLEOTIDE SEQUENCE [LARGE SCALE GENOMIC DNA]</scope>
    <source>
        <strain evidence="1 2">Zhejiang</strain>
    </source>
</reference>
<keyword evidence="2" id="KW-1185">Reference proteome</keyword>
<evidence type="ECO:0000313" key="2">
    <source>
        <dbReference type="Proteomes" id="UP000054047"/>
    </source>
</evidence>
<dbReference type="OrthoDB" id="5863689at2759"/>